<dbReference type="Pfam" id="PF00353">
    <property type="entry name" value="HemolysinCabind"/>
    <property type="match status" value="4"/>
</dbReference>
<evidence type="ECO:0000256" key="2">
    <source>
        <dbReference type="ARBA" id="ARBA00004613"/>
    </source>
</evidence>
<dbReference type="PATRIC" id="fig|1317121.7.peg.3283"/>
<dbReference type="Proteomes" id="UP000036938">
    <property type="component" value="Unassembled WGS sequence"/>
</dbReference>
<evidence type="ECO:0000259" key="5">
    <source>
        <dbReference type="Pfam" id="PF08548"/>
    </source>
</evidence>
<dbReference type="OrthoDB" id="7433198at2"/>
<feature type="domain" description="Peptidase M10 serralysin C-terminal" evidence="5">
    <location>
        <begin position="358"/>
        <end position="477"/>
    </location>
</feature>
<dbReference type="PROSITE" id="PS00330">
    <property type="entry name" value="HEMOLYSIN_CALCIUM"/>
    <property type="match status" value="3"/>
</dbReference>
<dbReference type="InterPro" id="IPR050557">
    <property type="entry name" value="RTX_toxin/Mannuronan_C5-epim"/>
</dbReference>
<evidence type="ECO:0000256" key="3">
    <source>
        <dbReference type="ARBA" id="ARBA00022525"/>
    </source>
</evidence>
<dbReference type="InterPro" id="IPR018511">
    <property type="entry name" value="Hemolysin-typ_Ca-bd_CS"/>
</dbReference>
<evidence type="ECO:0000256" key="4">
    <source>
        <dbReference type="ARBA" id="ARBA00022737"/>
    </source>
</evidence>
<gene>
    <name evidence="6" type="ORF">ATO11_12860</name>
</gene>
<dbReference type="PANTHER" id="PTHR38340:SF1">
    <property type="entry name" value="S-LAYER PROTEIN"/>
    <property type="match status" value="1"/>
</dbReference>
<dbReference type="GO" id="GO:0005615">
    <property type="term" value="C:extracellular space"/>
    <property type="evidence" value="ECO:0007669"/>
    <property type="project" value="InterPro"/>
</dbReference>
<dbReference type="PRINTS" id="PR00313">
    <property type="entry name" value="CABNDNGRPT"/>
</dbReference>
<dbReference type="RefSeq" id="WP_050531292.1">
    <property type="nucleotide sequence ID" value="NZ_AQQZ01000005.1"/>
</dbReference>
<evidence type="ECO:0000313" key="6">
    <source>
        <dbReference type="EMBL" id="KNG93327.1"/>
    </source>
</evidence>
<comment type="cofactor">
    <cofactor evidence="1">
        <name>Ca(2+)</name>
        <dbReference type="ChEBI" id="CHEBI:29108"/>
    </cofactor>
</comment>
<comment type="subcellular location">
    <subcellularLocation>
        <location evidence="2">Secreted</location>
    </subcellularLocation>
</comment>
<evidence type="ECO:0000313" key="7">
    <source>
        <dbReference type="Proteomes" id="UP000036938"/>
    </source>
</evidence>
<protein>
    <recommendedName>
        <fullName evidence="5">Peptidase M10 serralysin C-terminal domain-containing protein</fullName>
    </recommendedName>
</protein>
<dbReference type="InterPro" id="IPR013858">
    <property type="entry name" value="Peptidase_M10B_C"/>
</dbReference>
<dbReference type="AlphaFoldDB" id="A0A0L1JNN0"/>
<dbReference type="Gene3D" id="2.150.10.10">
    <property type="entry name" value="Serralysin-like metalloprotease, C-terminal"/>
    <property type="match status" value="3"/>
</dbReference>
<keyword evidence="4" id="KW-0677">Repeat</keyword>
<keyword evidence="7" id="KW-1185">Reference proteome</keyword>
<organism evidence="6 7">
    <name type="scientific">Pseudaestuariivita atlantica</name>
    <dbReference type="NCBI Taxonomy" id="1317121"/>
    <lineage>
        <taxon>Bacteria</taxon>
        <taxon>Pseudomonadati</taxon>
        <taxon>Pseudomonadota</taxon>
        <taxon>Alphaproteobacteria</taxon>
        <taxon>Rhodobacterales</taxon>
        <taxon>Paracoccaceae</taxon>
        <taxon>Pseudaestuariivita</taxon>
    </lineage>
</organism>
<dbReference type="SUPFAM" id="SSF51120">
    <property type="entry name" value="beta-Roll"/>
    <property type="match status" value="2"/>
</dbReference>
<proteinExistence type="predicted"/>
<dbReference type="InterPro" id="IPR001343">
    <property type="entry name" value="Hemolysn_Ca-bd"/>
</dbReference>
<dbReference type="PANTHER" id="PTHR38340">
    <property type="entry name" value="S-LAYER PROTEIN"/>
    <property type="match status" value="1"/>
</dbReference>
<accession>A0A0L1JNN0</accession>
<keyword evidence="3" id="KW-0964">Secreted</keyword>
<dbReference type="EMBL" id="AQQZ01000005">
    <property type="protein sequence ID" value="KNG93327.1"/>
    <property type="molecule type" value="Genomic_DNA"/>
</dbReference>
<sequence>MAHLGQSFTSFEVFLNRADVDAVYRVDLAAFNSSGVTGDAIIAVNTEADGTRYLNVMVVAENTAPGQVHPMHIHGVFDENGAPADSRTPTLFNDTDRDGMVEVLEGLPSYGDVILPFSDNGAPIMSDANGQIVFIQNYDLGDSSNFFSPVSGNDYTAADLLPLELRELVLHGLDVPEGIGDGTEGEVNGMQNGYVPILPAAAGEIEEITVAQALDILDDARGVASDSFTLTDGADTFDAGAGDDTVDGAGGDDLLMGGTDDDMILGGDGNDSIQGGAGADMIDGGAGSDWAMFADGTGVMVDLGNTVMGSGEAAGDMYVNVENVMGTNRADAIWGDMGANMIVGGTHSDRLYGRAGDDTLDGGIGNDAIYGNQGADVLTGGAGTDRFIFFGTADSMAGMGDTITDFTMDERIELSRIDGDPTQGGNQALNFVGDAAFSNTAGELRYEISSGNTVVQADVDGDGAADFEVTLTGEIMLDATNFLL</sequence>
<name>A0A0L1JNN0_9RHOB</name>
<dbReference type="InterPro" id="IPR011049">
    <property type="entry name" value="Serralysin-like_metalloprot_C"/>
</dbReference>
<dbReference type="STRING" id="1317121.ATO11_12860"/>
<reference evidence="6 7" key="1">
    <citation type="journal article" date="2015" name="Int. J. Syst. Evol. Microbiol.">
        <title>Aestuariivita atlantica sp. nov., isolated from deep sea sediment of the Atlantic Ocean.</title>
        <authorList>
            <person name="Li G."/>
            <person name="Lai Q."/>
            <person name="Du Y."/>
            <person name="Liu X."/>
            <person name="Sun F."/>
            <person name="Shao Z."/>
        </authorList>
    </citation>
    <scope>NUCLEOTIDE SEQUENCE [LARGE SCALE GENOMIC DNA]</scope>
    <source>
        <strain evidence="6 7">22II-S11-z3</strain>
    </source>
</reference>
<evidence type="ECO:0000256" key="1">
    <source>
        <dbReference type="ARBA" id="ARBA00001913"/>
    </source>
</evidence>
<dbReference type="GO" id="GO:0005509">
    <property type="term" value="F:calcium ion binding"/>
    <property type="evidence" value="ECO:0007669"/>
    <property type="project" value="InterPro"/>
</dbReference>
<comment type="caution">
    <text evidence="6">The sequence shown here is derived from an EMBL/GenBank/DDBJ whole genome shotgun (WGS) entry which is preliminary data.</text>
</comment>
<dbReference type="Pfam" id="PF08548">
    <property type="entry name" value="Peptidase_M10_C"/>
    <property type="match status" value="1"/>
</dbReference>